<accession>A0ACA8DTV0</accession>
<dbReference type="Proteomes" id="UP000217277">
    <property type="component" value="Chromosome I"/>
</dbReference>
<evidence type="ECO:0000313" key="2">
    <source>
        <dbReference type="Proteomes" id="UP000217277"/>
    </source>
</evidence>
<evidence type="ECO:0000313" key="1">
    <source>
        <dbReference type="EMBL" id="ATC81446.1"/>
    </source>
</evidence>
<name>A0ACA8DTV0_9GAMM</name>
<reference evidence="1" key="1">
    <citation type="submission" date="2015-03" db="EMBL/GenBank/DDBJ databases">
        <authorList>
            <person name="Xie B.-B."/>
            <person name="Rong J.-C."/>
            <person name="Qin Q.-L."/>
            <person name="Zhang Y.-Z."/>
        </authorList>
    </citation>
    <scope>NUCLEOTIDE SEQUENCE</scope>
    <source>
        <strain evidence="1">DSM 14585</strain>
    </source>
</reference>
<keyword evidence="2" id="KW-1185">Reference proteome</keyword>
<gene>
    <name evidence="1" type="ORF">PAGA_a0965</name>
</gene>
<dbReference type="EMBL" id="CP011011">
    <property type="protein sequence ID" value="ATC81446.1"/>
    <property type="molecule type" value="Genomic_DNA"/>
</dbReference>
<proteinExistence type="predicted"/>
<protein>
    <submittedName>
        <fullName evidence="1">Uncharacterized protein</fullName>
    </submittedName>
</protein>
<sequence>MKSEAKLDLLSTFVEHRAYIFNLQNLPKGGGADNFQGDDRKLLNYSSLLMNLPVSKLSKFSDPIWDFNSDYPNAAQNVKGAKLRINFKKYEDIPKFVLTEIKIIFELALLNNSIFKFQNKLKKEFTKSIIKANTLISIFESGLSFFNELFKQAALELGYEFVQAKIQTLSDVYPEHYFKAALNYDRVRGPALNTFFKYLRSSAAREFVFSKPIAYVELDSLTWIKSANTSKTKEARKQEEILPDLAFESLSKVTSFIVIDFLNQVGKSEYISDEASLKRFNASEYSSWAKSERINNEVLNAYTAIRLRNKNHDPSAIMDLIEIRDWMKDKNSVLYKGPTLRKVLAGKGYTLDSLRQYINLVAYSCIYLVGQYTGMRPSELAEVNVQECSCLTEEDGVWLIKSSQKKHIDETSTGLFDDKWVAIPIVKDAILAASLIAKIKASPYLLSNVDTNEFGAEPSPMKSIGIKHQMDKLIEIILGEDAVKEICFYTYMLRHTLSYQLFRAEVGLPLISFQLKHFVDSVSKYTSIGSVSSVTLGYGEIGEALSKDGTRADPKKSFRRAAELDVIKTVHDPNGVYYGGKAEEHKKRLAKTFQGYIAEGYTEEEVYQAMVDQGVAVAYVGQGLCYGGREEEYDASLPCIGSLRCNPARCKQAVVTSKHAPKWREVYILNKSNLDKPEYSQNRTQIEAAMGEAKMVLESLGEKVEL</sequence>
<organism evidence="1 2">
    <name type="scientific">Pseudoalteromonas agarivorans DSM 14585</name>
    <dbReference type="NCBI Taxonomy" id="1312369"/>
    <lineage>
        <taxon>Bacteria</taxon>
        <taxon>Pseudomonadati</taxon>
        <taxon>Pseudomonadota</taxon>
        <taxon>Gammaproteobacteria</taxon>
        <taxon>Alteromonadales</taxon>
        <taxon>Pseudoalteromonadaceae</taxon>
        <taxon>Pseudoalteromonas</taxon>
    </lineage>
</organism>